<feature type="transmembrane region" description="Helical" evidence="1">
    <location>
        <begin position="12"/>
        <end position="35"/>
    </location>
</feature>
<feature type="domain" description="BTB" evidence="2">
    <location>
        <begin position="405"/>
        <end position="454"/>
    </location>
</feature>
<dbReference type="PROSITE" id="PS50097">
    <property type="entry name" value="BTB"/>
    <property type="match status" value="1"/>
</dbReference>
<evidence type="ECO:0000313" key="3">
    <source>
        <dbReference type="EMBL" id="GMR54730.1"/>
    </source>
</evidence>
<keyword evidence="1" id="KW-1133">Transmembrane helix</keyword>
<organism evidence="3 4">
    <name type="scientific">Pristionchus mayeri</name>
    <dbReference type="NCBI Taxonomy" id="1317129"/>
    <lineage>
        <taxon>Eukaryota</taxon>
        <taxon>Metazoa</taxon>
        <taxon>Ecdysozoa</taxon>
        <taxon>Nematoda</taxon>
        <taxon>Chromadorea</taxon>
        <taxon>Rhabditida</taxon>
        <taxon>Rhabditina</taxon>
        <taxon>Diplogasteromorpha</taxon>
        <taxon>Diplogasteroidea</taxon>
        <taxon>Neodiplogasteridae</taxon>
        <taxon>Pristionchus</taxon>
    </lineage>
</organism>
<comment type="caution">
    <text evidence="3">The sequence shown here is derived from an EMBL/GenBank/DDBJ whole genome shotgun (WGS) entry which is preliminary data.</text>
</comment>
<keyword evidence="1" id="KW-0812">Transmembrane</keyword>
<dbReference type="PANTHER" id="PTHR47022:SF1">
    <property type="entry name" value="BTB AND MATH DOMAIN-CONTAINING PROTEIN 36-RELATED"/>
    <property type="match status" value="1"/>
</dbReference>
<feature type="non-terminal residue" evidence="3">
    <location>
        <position position="454"/>
    </location>
</feature>
<proteinExistence type="predicted"/>
<sequence>MMYLSCSMERNYLLTSRFLLFILPLSPLCFLVILLRNFFCPLEDVDREAFHVVLKTLYNPLYKIEEDMRLLESILVLADRYDIKEIIDRVERQLINSRKFSVAHLLLFVDKHESFRLIKLHTRAWEGFNLLKGIKGKQVSASNEYTQLSEEAKKACDEIEKLRKKDLYRFPHWKFSRLGSFTEMKEAENMDEPKNVVASGCFLSLLDMLDISHADDFVKDLTPSNHLTDANDIGGLLWAVDRRLKVRECHPDDDQNRYLVSLMLVVNEDRPSKFDWKAEGSMEVEVSFLDKDAIIMDQSDPTYSSKLVDEEGERVNPCSTSPCPIKKRFAFALDSKNRKGLTSVVCVVKNKGYKDASDLEDFDDFAGGDDWMHHSLVVKTRIHLTKVDGVRQNAPVDFNASLPTSDTILIVEGKELHVHKEYLSDISTVFRAMFDDNSSGVHNKYELEGMKYQV</sequence>
<evidence type="ECO:0000313" key="4">
    <source>
        <dbReference type="Proteomes" id="UP001328107"/>
    </source>
</evidence>
<name>A0AAN5D2R8_9BILA</name>
<reference evidence="4" key="1">
    <citation type="submission" date="2022-10" db="EMBL/GenBank/DDBJ databases">
        <title>Genome assembly of Pristionchus species.</title>
        <authorList>
            <person name="Yoshida K."/>
            <person name="Sommer R.J."/>
        </authorList>
    </citation>
    <scope>NUCLEOTIDE SEQUENCE [LARGE SCALE GENOMIC DNA]</scope>
    <source>
        <strain evidence="4">RS5460</strain>
    </source>
</reference>
<evidence type="ECO:0000259" key="2">
    <source>
        <dbReference type="PROSITE" id="PS50097"/>
    </source>
</evidence>
<dbReference type="Pfam" id="PF00651">
    <property type="entry name" value="BTB"/>
    <property type="match status" value="1"/>
</dbReference>
<dbReference type="SUPFAM" id="SSF54695">
    <property type="entry name" value="POZ domain"/>
    <property type="match status" value="2"/>
</dbReference>
<dbReference type="EMBL" id="BTRK01000005">
    <property type="protein sequence ID" value="GMR54730.1"/>
    <property type="molecule type" value="Genomic_DNA"/>
</dbReference>
<evidence type="ECO:0000256" key="1">
    <source>
        <dbReference type="SAM" id="Phobius"/>
    </source>
</evidence>
<protein>
    <recommendedName>
        <fullName evidence="2">BTB domain-containing protein</fullName>
    </recommendedName>
</protein>
<dbReference type="CDD" id="cd18186">
    <property type="entry name" value="BTB_POZ_ZBTB_KLHL-like"/>
    <property type="match status" value="1"/>
</dbReference>
<keyword evidence="1" id="KW-0472">Membrane</keyword>
<dbReference type="Proteomes" id="UP001328107">
    <property type="component" value="Unassembled WGS sequence"/>
</dbReference>
<dbReference type="InterPro" id="IPR011333">
    <property type="entry name" value="SKP1/BTB/POZ_sf"/>
</dbReference>
<gene>
    <name evidence="3" type="ORF">PMAYCL1PPCAC_24925</name>
</gene>
<dbReference type="AlphaFoldDB" id="A0AAN5D2R8"/>
<keyword evidence="4" id="KW-1185">Reference proteome</keyword>
<dbReference type="PANTHER" id="PTHR47022">
    <property type="entry name" value="BTB AND MATH DOMAIN-CONTAINING PROTEIN 36-RELATED"/>
    <property type="match status" value="1"/>
</dbReference>
<dbReference type="InterPro" id="IPR000210">
    <property type="entry name" value="BTB/POZ_dom"/>
</dbReference>
<accession>A0AAN5D2R8</accession>
<dbReference type="Gene3D" id="3.30.710.10">
    <property type="entry name" value="Potassium Channel Kv1.1, Chain A"/>
    <property type="match status" value="2"/>
</dbReference>